<protein>
    <submittedName>
        <fullName evidence="1">Uncharacterized protein</fullName>
    </submittedName>
</protein>
<name>A0A8J2P2G1_9HEXA</name>
<organism evidence="1 2">
    <name type="scientific">Allacma fusca</name>
    <dbReference type="NCBI Taxonomy" id="39272"/>
    <lineage>
        <taxon>Eukaryota</taxon>
        <taxon>Metazoa</taxon>
        <taxon>Ecdysozoa</taxon>
        <taxon>Arthropoda</taxon>
        <taxon>Hexapoda</taxon>
        <taxon>Collembola</taxon>
        <taxon>Symphypleona</taxon>
        <taxon>Sminthuridae</taxon>
        <taxon>Allacma</taxon>
    </lineage>
</organism>
<dbReference type="EMBL" id="CAJVCH010165074">
    <property type="protein sequence ID" value="CAG7728554.1"/>
    <property type="molecule type" value="Genomic_DNA"/>
</dbReference>
<dbReference type="AlphaFoldDB" id="A0A8J2P2G1"/>
<evidence type="ECO:0000313" key="2">
    <source>
        <dbReference type="Proteomes" id="UP000708208"/>
    </source>
</evidence>
<gene>
    <name evidence="1" type="ORF">AFUS01_LOCUS17323</name>
</gene>
<evidence type="ECO:0000313" key="1">
    <source>
        <dbReference type="EMBL" id="CAG7728554.1"/>
    </source>
</evidence>
<comment type="caution">
    <text evidence="1">The sequence shown here is derived from an EMBL/GenBank/DDBJ whole genome shotgun (WGS) entry which is preliminary data.</text>
</comment>
<keyword evidence="2" id="KW-1185">Reference proteome</keyword>
<dbReference type="Proteomes" id="UP000708208">
    <property type="component" value="Unassembled WGS sequence"/>
</dbReference>
<sequence length="102" mass="12370">MTIAGKHVYIFQRDSENRETISQRLLNQQMRRFNFKARPIYFCENELDYKLVCQLHVRSRKWSFFEFANFHLRVKLTFGHSYSNEQLIKKGFEGRGIPNVHK</sequence>
<accession>A0A8J2P2G1</accession>
<reference evidence="1" key="1">
    <citation type="submission" date="2021-06" db="EMBL/GenBank/DDBJ databases">
        <authorList>
            <person name="Hodson N. C."/>
            <person name="Mongue J. A."/>
            <person name="Jaron S. K."/>
        </authorList>
    </citation>
    <scope>NUCLEOTIDE SEQUENCE</scope>
</reference>
<proteinExistence type="predicted"/>